<evidence type="ECO:0000313" key="9">
    <source>
        <dbReference type="EMBL" id="SDF15443.1"/>
    </source>
</evidence>
<dbReference type="GO" id="GO:0009847">
    <property type="term" value="P:spore germination"/>
    <property type="evidence" value="ECO:0007669"/>
    <property type="project" value="InterPro"/>
</dbReference>
<dbReference type="EMBL" id="FNBG01000006">
    <property type="protein sequence ID" value="SDF15443.1"/>
    <property type="molecule type" value="Genomic_DNA"/>
</dbReference>
<keyword evidence="6 8" id="KW-1133">Transmembrane helix</keyword>
<dbReference type="AlphaFoldDB" id="A0A1G7IRZ9"/>
<reference evidence="9 10" key="1">
    <citation type="submission" date="2016-10" db="EMBL/GenBank/DDBJ databases">
        <authorList>
            <person name="de Groot N.N."/>
        </authorList>
    </citation>
    <scope>NUCLEOTIDE SEQUENCE [LARGE SCALE GENOMIC DNA]</scope>
    <source>
        <strain evidence="9 10">DSM 28129</strain>
    </source>
</reference>
<evidence type="ECO:0000256" key="8">
    <source>
        <dbReference type="SAM" id="Phobius"/>
    </source>
</evidence>
<feature type="transmembrane region" description="Helical" evidence="8">
    <location>
        <begin position="40"/>
        <end position="63"/>
    </location>
</feature>
<evidence type="ECO:0000256" key="6">
    <source>
        <dbReference type="ARBA" id="ARBA00022989"/>
    </source>
</evidence>
<feature type="transmembrane region" description="Helical" evidence="8">
    <location>
        <begin position="84"/>
        <end position="103"/>
    </location>
</feature>
<proteinExistence type="inferred from homology"/>
<dbReference type="InterPro" id="IPR004761">
    <property type="entry name" value="Spore_GerAB"/>
</dbReference>
<comment type="subcellular location">
    <subcellularLocation>
        <location evidence="1">Membrane</location>
        <topology evidence="1">Multi-pass membrane protein</topology>
    </subcellularLocation>
</comment>
<accession>A0A1G7IRZ9</accession>
<feature type="transmembrane region" description="Helical" evidence="8">
    <location>
        <begin position="12"/>
        <end position="34"/>
    </location>
</feature>
<dbReference type="Pfam" id="PF03845">
    <property type="entry name" value="Spore_permease"/>
    <property type="match status" value="1"/>
</dbReference>
<evidence type="ECO:0000256" key="7">
    <source>
        <dbReference type="ARBA" id="ARBA00023136"/>
    </source>
</evidence>
<dbReference type="Proteomes" id="UP000198972">
    <property type="component" value="Unassembled WGS sequence"/>
</dbReference>
<feature type="transmembrane region" description="Helical" evidence="8">
    <location>
        <begin position="141"/>
        <end position="162"/>
    </location>
</feature>
<evidence type="ECO:0000256" key="1">
    <source>
        <dbReference type="ARBA" id="ARBA00004141"/>
    </source>
</evidence>
<dbReference type="PANTHER" id="PTHR34975:SF2">
    <property type="entry name" value="SPORE GERMINATION PROTEIN A2"/>
    <property type="match status" value="1"/>
</dbReference>
<dbReference type="PANTHER" id="PTHR34975">
    <property type="entry name" value="SPORE GERMINATION PROTEIN A2"/>
    <property type="match status" value="1"/>
</dbReference>
<feature type="transmembrane region" description="Helical" evidence="8">
    <location>
        <begin position="115"/>
        <end position="134"/>
    </location>
</feature>
<protein>
    <submittedName>
        <fullName evidence="9">Spore germination protein (Amino acid permease)</fullName>
    </submittedName>
</protein>
<feature type="transmembrane region" description="Helical" evidence="8">
    <location>
        <begin position="302"/>
        <end position="320"/>
    </location>
</feature>
<dbReference type="RefSeq" id="WP_091228109.1">
    <property type="nucleotide sequence ID" value="NZ_FNBG01000006.1"/>
</dbReference>
<comment type="similarity">
    <text evidence="2">Belongs to the amino acid-polyamine-organocation (APC) superfamily. Spore germination protein (SGP) (TC 2.A.3.9) family.</text>
</comment>
<organism evidence="9 10">
    <name type="scientific">Fontibacillus panacisegetis</name>
    <dbReference type="NCBI Taxonomy" id="670482"/>
    <lineage>
        <taxon>Bacteria</taxon>
        <taxon>Bacillati</taxon>
        <taxon>Bacillota</taxon>
        <taxon>Bacilli</taxon>
        <taxon>Bacillales</taxon>
        <taxon>Paenibacillaceae</taxon>
        <taxon>Fontibacillus</taxon>
    </lineage>
</organism>
<evidence type="ECO:0000313" key="10">
    <source>
        <dbReference type="Proteomes" id="UP000198972"/>
    </source>
</evidence>
<name>A0A1G7IRZ9_9BACL</name>
<feature type="transmembrane region" description="Helical" evidence="8">
    <location>
        <begin position="215"/>
        <end position="236"/>
    </location>
</feature>
<sequence>MLSTLKPTISQAIMTIMLTVGITNHVFIIPAILQSALRDAWVAVLLSGIPFAIYTGLLIYISSHTRNMRLHEWLEVYFGKIPSYVFRVIFTLFFFTVAWFSLFDTVMWTKVSFMPFTPVIVTSLTLMILCFSASRAGIRSITFTAGLLLPLVIVLGFYVGIVNIEQKDYNQLFPIFENGWMPILRGGLYSCTGLFELSFLLFLQPHLAKPLKKRHYLFLFVIMLGLTLGPLTGSIAEFNPFEAATQRYPAYEEWRIAGFGKYISQTDFFSTYQWLSGTCTRISLALFFAADMWKFKMPKQRSYFLLCLAILLVPLGSYALNDMTFLQLSMDYIFPGNLILLTAFALMFSLSIFISTLKKGSSIHDS</sequence>
<evidence type="ECO:0000256" key="2">
    <source>
        <dbReference type="ARBA" id="ARBA00007998"/>
    </source>
</evidence>
<dbReference type="GO" id="GO:0016020">
    <property type="term" value="C:membrane"/>
    <property type="evidence" value="ECO:0007669"/>
    <property type="project" value="UniProtKB-SubCell"/>
</dbReference>
<keyword evidence="3" id="KW-0813">Transport</keyword>
<gene>
    <name evidence="9" type="ORF">SAMN04488542_106115</name>
</gene>
<dbReference type="NCBIfam" id="TIGR00912">
    <property type="entry name" value="2A0309"/>
    <property type="match status" value="1"/>
</dbReference>
<evidence type="ECO:0000256" key="5">
    <source>
        <dbReference type="ARBA" id="ARBA00022692"/>
    </source>
</evidence>
<feature type="transmembrane region" description="Helical" evidence="8">
    <location>
        <begin position="272"/>
        <end position="290"/>
    </location>
</feature>
<keyword evidence="5 8" id="KW-0812">Transmembrane</keyword>
<keyword evidence="7 8" id="KW-0472">Membrane</keyword>
<keyword evidence="4" id="KW-0309">Germination</keyword>
<dbReference type="OrthoDB" id="2381188at2"/>
<keyword evidence="10" id="KW-1185">Reference proteome</keyword>
<dbReference type="STRING" id="670482.SAMN04488542_106115"/>
<evidence type="ECO:0000256" key="3">
    <source>
        <dbReference type="ARBA" id="ARBA00022448"/>
    </source>
</evidence>
<evidence type="ECO:0000256" key="4">
    <source>
        <dbReference type="ARBA" id="ARBA00022544"/>
    </source>
</evidence>
<feature type="transmembrane region" description="Helical" evidence="8">
    <location>
        <begin position="332"/>
        <end position="354"/>
    </location>
</feature>
<feature type="transmembrane region" description="Helical" evidence="8">
    <location>
        <begin position="182"/>
        <end position="203"/>
    </location>
</feature>